<evidence type="ECO:0000313" key="14">
    <source>
        <dbReference type="EMBL" id="APZ42894.1"/>
    </source>
</evidence>
<keyword evidence="10 11" id="KW-0472">Membrane</keyword>
<dbReference type="Gene3D" id="1.10.287.130">
    <property type="match status" value="1"/>
</dbReference>
<reference evidence="14 15" key="1">
    <citation type="submission" date="2017-01" db="EMBL/GenBank/DDBJ databases">
        <title>Draft sequence of Acidihalobacter ferrooxidans strain DSM 14175 (strain V8).</title>
        <authorList>
            <person name="Khaleque H.N."/>
            <person name="Ramsay J.P."/>
            <person name="Murphy R.J.T."/>
            <person name="Kaksonen A.H."/>
            <person name="Boxall N.J."/>
            <person name="Watkin E.L.J."/>
        </authorList>
    </citation>
    <scope>NUCLEOTIDE SEQUENCE [LARGE SCALE GENOMIC DNA]</scope>
    <source>
        <strain evidence="14 15">V8</strain>
    </source>
</reference>
<dbReference type="PANTHER" id="PTHR45436:SF8">
    <property type="entry name" value="HISTIDINE KINASE"/>
    <property type="match status" value="1"/>
</dbReference>
<dbReference type="Pfam" id="PF02518">
    <property type="entry name" value="HATPase_c"/>
    <property type="match status" value="1"/>
</dbReference>
<dbReference type="InterPro" id="IPR003661">
    <property type="entry name" value="HisK_dim/P_dom"/>
</dbReference>
<keyword evidence="9" id="KW-0902">Two-component regulatory system</keyword>
<dbReference type="GO" id="GO:0000155">
    <property type="term" value="F:phosphorelay sensor kinase activity"/>
    <property type="evidence" value="ECO:0007669"/>
    <property type="project" value="InterPro"/>
</dbReference>
<dbReference type="InterPro" id="IPR003594">
    <property type="entry name" value="HATPase_dom"/>
</dbReference>
<dbReference type="InterPro" id="IPR005467">
    <property type="entry name" value="His_kinase_dom"/>
</dbReference>
<proteinExistence type="predicted"/>
<dbReference type="SMART" id="SM00304">
    <property type="entry name" value="HAMP"/>
    <property type="match status" value="1"/>
</dbReference>
<evidence type="ECO:0000256" key="1">
    <source>
        <dbReference type="ARBA" id="ARBA00000085"/>
    </source>
</evidence>
<dbReference type="InterPro" id="IPR050428">
    <property type="entry name" value="TCS_sensor_his_kinase"/>
</dbReference>
<name>A0A1P8UGK6_9GAMM</name>
<dbReference type="PROSITE" id="PS50109">
    <property type="entry name" value="HIS_KIN"/>
    <property type="match status" value="1"/>
</dbReference>
<dbReference type="GO" id="GO:0005886">
    <property type="term" value="C:plasma membrane"/>
    <property type="evidence" value="ECO:0007669"/>
    <property type="project" value="TreeGrafter"/>
</dbReference>
<dbReference type="InterPro" id="IPR036097">
    <property type="entry name" value="HisK_dim/P_sf"/>
</dbReference>
<evidence type="ECO:0000256" key="6">
    <source>
        <dbReference type="ARBA" id="ARBA00022692"/>
    </source>
</evidence>
<dbReference type="EMBL" id="CP019434">
    <property type="protein sequence ID" value="APZ42894.1"/>
    <property type="molecule type" value="Genomic_DNA"/>
</dbReference>
<dbReference type="OrthoDB" id="9804645at2"/>
<dbReference type="Pfam" id="PF00672">
    <property type="entry name" value="HAMP"/>
    <property type="match status" value="1"/>
</dbReference>
<keyword evidence="4" id="KW-0597">Phosphoprotein</keyword>
<evidence type="ECO:0000256" key="2">
    <source>
        <dbReference type="ARBA" id="ARBA00004370"/>
    </source>
</evidence>
<evidence type="ECO:0000256" key="3">
    <source>
        <dbReference type="ARBA" id="ARBA00012438"/>
    </source>
</evidence>
<dbReference type="InterPro" id="IPR003660">
    <property type="entry name" value="HAMP_dom"/>
</dbReference>
<accession>A0A1P8UGK6</accession>
<evidence type="ECO:0000256" key="9">
    <source>
        <dbReference type="ARBA" id="ARBA00023012"/>
    </source>
</evidence>
<dbReference type="PRINTS" id="PR00344">
    <property type="entry name" value="BCTRLSENSOR"/>
</dbReference>
<sequence>MIRRHWRNFLRLLRTTVFRLAIIYALGYSVIAAMVLGGVFFVSNYYLDKQVDRELIDSRSVLERLLYEDGGKDLHELLGRPDRHLPGARLLLLVDQHAHPLAGTLRAWPRNVPLHQGFYTFSARATDLPYRLHSHDPDDLRVRGLVTRLHGGKGWLLIAQPLAEADAFADVIQLLLIVALGLISLFGVAGGVLMGRGVLHRIDAVRETAADIMAGDLNQRITLNGRPDEFAELGEHLNAMLARIEALIHGMRAVTDNVAHDLRSPLNRLRSQLEVALLEAHTPDEYREVLEEAVRELEGVVRTFNALLSIAQAESGVRREDLADVDLSHLAADLAELYEAPADEAGLSLHAQIASGMQVRGQRELLAQALSNLLDNAIKYSPPDGQINLSVAREDGAVCLRVCDTGPGIPVANREQVLERFARLDTARSTPGNGLGLALVKAVAQVHGARLELHDADPGLCVVLRFARPGR</sequence>
<keyword evidence="15" id="KW-1185">Reference proteome</keyword>
<protein>
    <recommendedName>
        <fullName evidence="3">histidine kinase</fullName>
        <ecNumber evidence="3">2.7.13.3</ecNumber>
    </recommendedName>
</protein>
<dbReference type="SUPFAM" id="SSF158472">
    <property type="entry name" value="HAMP domain-like"/>
    <property type="match status" value="1"/>
</dbReference>
<dbReference type="Gene3D" id="6.10.340.10">
    <property type="match status" value="1"/>
</dbReference>
<dbReference type="CDD" id="cd00075">
    <property type="entry name" value="HATPase"/>
    <property type="match status" value="1"/>
</dbReference>
<dbReference type="Gene3D" id="3.30.565.10">
    <property type="entry name" value="Histidine kinase-like ATPase, C-terminal domain"/>
    <property type="match status" value="1"/>
</dbReference>
<feature type="transmembrane region" description="Helical" evidence="11">
    <location>
        <begin position="21"/>
        <end position="47"/>
    </location>
</feature>
<evidence type="ECO:0000256" key="5">
    <source>
        <dbReference type="ARBA" id="ARBA00022679"/>
    </source>
</evidence>
<evidence type="ECO:0000259" key="12">
    <source>
        <dbReference type="PROSITE" id="PS50109"/>
    </source>
</evidence>
<feature type="domain" description="HAMP" evidence="13">
    <location>
        <begin position="196"/>
        <end position="249"/>
    </location>
</feature>
<dbReference type="PROSITE" id="PS50885">
    <property type="entry name" value="HAMP"/>
    <property type="match status" value="1"/>
</dbReference>
<evidence type="ECO:0000256" key="7">
    <source>
        <dbReference type="ARBA" id="ARBA00022777"/>
    </source>
</evidence>
<keyword evidence="8 11" id="KW-1133">Transmembrane helix</keyword>
<dbReference type="EC" id="2.7.13.3" evidence="3"/>
<comment type="subcellular location">
    <subcellularLocation>
        <location evidence="2">Membrane</location>
    </subcellularLocation>
</comment>
<keyword evidence="7" id="KW-0418">Kinase</keyword>
<dbReference type="CDD" id="cd06225">
    <property type="entry name" value="HAMP"/>
    <property type="match status" value="1"/>
</dbReference>
<dbReference type="SMART" id="SM00387">
    <property type="entry name" value="HATPase_c"/>
    <property type="match status" value="1"/>
</dbReference>
<dbReference type="STRING" id="1765967.BW247_07155"/>
<dbReference type="CDD" id="cd00082">
    <property type="entry name" value="HisKA"/>
    <property type="match status" value="1"/>
</dbReference>
<dbReference type="Pfam" id="PF00512">
    <property type="entry name" value="HisKA"/>
    <property type="match status" value="1"/>
</dbReference>
<dbReference type="SUPFAM" id="SSF47384">
    <property type="entry name" value="Homodimeric domain of signal transducing histidine kinase"/>
    <property type="match status" value="1"/>
</dbReference>
<dbReference type="PANTHER" id="PTHR45436">
    <property type="entry name" value="SENSOR HISTIDINE KINASE YKOH"/>
    <property type="match status" value="1"/>
</dbReference>
<dbReference type="InterPro" id="IPR036890">
    <property type="entry name" value="HATPase_C_sf"/>
</dbReference>
<dbReference type="InterPro" id="IPR004358">
    <property type="entry name" value="Sig_transdc_His_kin-like_C"/>
</dbReference>
<dbReference type="AlphaFoldDB" id="A0A1P8UGK6"/>
<keyword evidence="6 11" id="KW-0812">Transmembrane</keyword>
<dbReference type="RefSeq" id="WP_076836542.1">
    <property type="nucleotide sequence ID" value="NZ_CP019434.1"/>
</dbReference>
<evidence type="ECO:0000256" key="4">
    <source>
        <dbReference type="ARBA" id="ARBA00022553"/>
    </source>
</evidence>
<organism evidence="14 15">
    <name type="scientific">Acidihalobacter ferrooxydans</name>
    <dbReference type="NCBI Taxonomy" id="1765967"/>
    <lineage>
        <taxon>Bacteria</taxon>
        <taxon>Pseudomonadati</taxon>
        <taxon>Pseudomonadota</taxon>
        <taxon>Gammaproteobacteria</taxon>
        <taxon>Chromatiales</taxon>
        <taxon>Ectothiorhodospiraceae</taxon>
        <taxon>Acidihalobacter</taxon>
    </lineage>
</organism>
<dbReference type="Proteomes" id="UP000243807">
    <property type="component" value="Chromosome"/>
</dbReference>
<feature type="domain" description="Histidine kinase" evidence="12">
    <location>
        <begin position="257"/>
        <end position="470"/>
    </location>
</feature>
<keyword evidence="5" id="KW-0808">Transferase</keyword>
<comment type="catalytic activity">
    <reaction evidence="1">
        <text>ATP + protein L-histidine = ADP + protein N-phospho-L-histidine.</text>
        <dbReference type="EC" id="2.7.13.3"/>
    </reaction>
</comment>
<evidence type="ECO:0000256" key="10">
    <source>
        <dbReference type="ARBA" id="ARBA00023136"/>
    </source>
</evidence>
<feature type="transmembrane region" description="Helical" evidence="11">
    <location>
        <begin position="171"/>
        <end position="193"/>
    </location>
</feature>
<gene>
    <name evidence="14" type="ORF">BW247_07155</name>
</gene>
<evidence type="ECO:0000256" key="11">
    <source>
        <dbReference type="SAM" id="Phobius"/>
    </source>
</evidence>
<evidence type="ECO:0000256" key="8">
    <source>
        <dbReference type="ARBA" id="ARBA00022989"/>
    </source>
</evidence>
<evidence type="ECO:0000313" key="15">
    <source>
        <dbReference type="Proteomes" id="UP000243807"/>
    </source>
</evidence>
<dbReference type="SUPFAM" id="SSF55874">
    <property type="entry name" value="ATPase domain of HSP90 chaperone/DNA topoisomerase II/histidine kinase"/>
    <property type="match status" value="1"/>
</dbReference>
<dbReference type="KEGG" id="afy:BW247_07155"/>
<evidence type="ECO:0000259" key="13">
    <source>
        <dbReference type="PROSITE" id="PS50885"/>
    </source>
</evidence>
<dbReference type="SMART" id="SM00388">
    <property type="entry name" value="HisKA"/>
    <property type="match status" value="1"/>
</dbReference>